<protein>
    <submittedName>
        <fullName evidence="1">Uncharacterized protein</fullName>
    </submittedName>
</protein>
<dbReference type="EMBL" id="SNRY01006807">
    <property type="protein sequence ID" value="KAA6311739.1"/>
    <property type="molecule type" value="Genomic_DNA"/>
</dbReference>
<accession>A0A5J4PSR9</accession>
<reference evidence="1" key="1">
    <citation type="submission" date="2019-03" db="EMBL/GenBank/DDBJ databases">
        <title>Single cell metagenomics reveals metabolic interactions within the superorganism composed of flagellate Streblomastix strix and complex community of Bacteroidetes bacteria on its surface.</title>
        <authorList>
            <person name="Treitli S.C."/>
            <person name="Kolisko M."/>
            <person name="Husnik F."/>
            <person name="Keeling P."/>
            <person name="Hampl V."/>
        </authorList>
    </citation>
    <scope>NUCLEOTIDE SEQUENCE</scope>
    <source>
        <strain evidence="1">STM</strain>
    </source>
</reference>
<dbReference type="SUPFAM" id="SSF56954">
    <property type="entry name" value="Outer membrane efflux proteins (OEP)"/>
    <property type="match status" value="1"/>
</dbReference>
<dbReference type="Gene3D" id="1.20.1600.10">
    <property type="entry name" value="Outer membrane efflux proteins (OEP)"/>
    <property type="match status" value="1"/>
</dbReference>
<comment type="caution">
    <text evidence="1">The sequence shown here is derived from an EMBL/GenBank/DDBJ whole genome shotgun (WGS) entry which is preliminary data.</text>
</comment>
<dbReference type="GO" id="GO:0015562">
    <property type="term" value="F:efflux transmembrane transporter activity"/>
    <property type="evidence" value="ECO:0007669"/>
    <property type="project" value="InterPro"/>
</dbReference>
<evidence type="ECO:0000313" key="1">
    <source>
        <dbReference type="EMBL" id="KAA6311739.1"/>
    </source>
</evidence>
<dbReference type="AlphaFoldDB" id="A0A5J4PSR9"/>
<sequence>MKQAKVASKAAVTRQEDSWQQFYNHFRNLYERTNRLKTIADNYKQSLAVLTNTDLLKKALDAGEISVLEYVVEIGLYYEVVNNALEAERDYRKARAELEEWEL</sequence>
<name>A0A5J4PSR9_9ZZZZ</name>
<proteinExistence type="predicted"/>
<organism evidence="1">
    <name type="scientific">termite gut metagenome</name>
    <dbReference type="NCBI Taxonomy" id="433724"/>
    <lineage>
        <taxon>unclassified sequences</taxon>
        <taxon>metagenomes</taxon>
        <taxon>organismal metagenomes</taxon>
    </lineage>
</organism>
<gene>
    <name evidence="1" type="ORF">EZS27_037195</name>
</gene>